<feature type="transmembrane region" description="Helical" evidence="2">
    <location>
        <begin position="71"/>
        <end position="90"/>
    </location>
</feature>
<feature type="region of interest" description="Disordered" evidence="1">
    <location>
        <begin position="487"/>
        <end position="507"/>
    </location>
</feature>
<evidence type="ECO:0000256" key="1">
    <source>
        <dbReference type="SAM" id="MobiDB-lite"/>
    </source>
</evidence>
<feature type="transmembrane region" description="Helical" evidence="2">
    <location>
        <begin position="367"/>
        <end position="386"/>
    </location>
</feature>
<organism evidence="4 5">
    <name type="scientific">Alloalcanivorax xenomutans</name>
    <dbReference type="NCBI Taxonomy" id="1094342"/>
    <lineage>
        <taxon>Bacteria</taxon>
        <taxon>Pseudomonadati</taxon>
        <taxon>Pseudomonadota</taxon>
        <taxon>Gammaproteobacteria</taxon>
        <taxon>Oceanospirillales</taxon>
        <taxon>Alcanivoracaceae</taxon>
        <taxon>Alloalcanivorax</taxon>
    </lineage>
</organism>
<evidence type="ECO:0000313" key="4">
    <source>
        <dbReference type="EMBL" id="MCE7511335.1"/>
    </source>
</evidence>
<gene>
    <name evidence="4" type="ORF">LZG35_22100</name>
</gene>
<evidence type="ECO:0000313" key="5">
    <source>
        <dbReference type="Proteomes" id="UP001107961"/>
    </source>
</evidence>
<reference evidence="4" key="1">
    <citation type="submission" date="2022-01" db="EMBL/GenBank/DDBJ databases">
        <authorList>
            <person name="Karlyshev A.V."/>
            <person name="Jaspars M."/>
        </authorList>
    </citation>
    <scope>NUCLEOTIDE SEQUENCE</scope>
    <source>
        <strain evidence="4">AGSA3-2</strain>
    </source>
</reference>
<keyword evidence="2" id="KW-0472">Membrane</keyword>
<name>A0A9Q3ZF22_9GAMM</name>
<dbReference type="Pfam" id="PF07916">
    <property type="entry name" value="TraG_N"/>
    <property type="match status" value="1"/>
</dbReference>
<evidence type="ECO:0000256" key="2">
    <source>
        <dbReference type="SAM" id="Phobius"/>
    </source>
</evidence>
<keyword evidence="5" id="KW-1185">Reference proteome</keyword>
<dbReference type="EMBL" id="JAJVKT010000053">
    <property type="protein sequence ID" value="MCE7511335.1"/>
    <property type="molecule type" value="Genomic_DNA"/>
</dbReference>
<keyword evidence="2" id="KW-1133">Transmembrane helix</keyword>
<proteinExistence type="predicted"/>
<feature type="transmembrane region" description="Helical" evidence="2">
    <location>
        <begin position="393"/>
        <end position="413"/>
    </location>
</feature>
<dbReference type="RefSeq" id="WP_233926246.1">
    <property type="nucleotide sequence ID" value="NZ_JAJVKT010000053.1"/>
</dbReference>
<dbReference type="AlphaFoldDB" id="A0A9Q3ZF22"/>
<comment type="caution">
    <text evidence="4">The sequence shown here is derived from an EMBL/GenBank/DDBJ whole genome shotgun (WGS) entry which is preliminary data.</text>
</comment>
<dbReference type="Proteomes" id="UP001107961">
    <property type="component" value="Unassembled WGS sequence"/>
</dbReference>
<sequence length="507" mass="55065">MNADLMTFGYFEHIVLMIGWVVNNAIWGMLNESMVAALPFVALVLREWYQARREGEDEGNKGLLTLNRIEAGFYAMILIYGFCTAPIMTINFQTGQYDETHWKQCGTKVYDSTTGGGSGAIGGRTAKAPLWWAAVHAVSHGATNAAVAALPCTPDYQYIATTLDGTEIADPTLRHQLNEFQKWCYGLAKHKLLREATANGLPQDLVIDVDWIGSSYFLNTSGYYDSLHADKPTQGFPYDSTRDAGRSGTGPGQPGYPTCKEWWEAGSVGLKARLASQVETDTWDMVRATFSSSDAEDAALRRVLAANPRGSQSPIGGAGSAGSSITEGYGSDWAMEKINGMVQGLGLGLASMAAAPMKGIMVDALPMVQWLTVMAIVMVLPFLLVFSGYSWKVTGLVTFLMFGTIFMTFWWQLATWMDNNLTEILYGNDMDGWLSGIGNAKERMVRWFVVIAMYLVLPALWMGMLGWAGYKGGQIASQAVEGGQKEVSAAGKGGGDKAKSIATKGKF</sequence>
<evidence type="ECO:0000259" key="3">
    <source>
        <dbReference type="Pfam" id="PF07916"/>
    </source>
</evidence>
<feature type="transmembrane region" description="Helical" evidence="2">
    <location>
        <begin position="447"/>
        <end position="468"/>
    </location>
</feature>
<accession>A0A9Q3ZF22</accession>
<feature type="region of interest" description="Disordered" evidence="1">
    <location>
        <begin position="235"/>
        <end position="254"/>
    </location>
</feature>
<feature type="domain" description="TraG N-terminal Proteobacteria" evidence="3">
    <location>
        <begin position="18"/>
        <end position="484"/>
    </location>
</feature>
<dbReference type="InterPro" id="IPR012931">
    <property type="entry name" value="TraG_N_Proteobacteria"/>
</dbReference>
<keyword evidence="2" id="KW-0812">Transmembrane</keyword>
<protein>
    <submittedName>
        <fullName evidence="4">Conjugal transfer protein TraG N-terminal domain-containing protein</fullName>
    </submittedName>
</protein>